<keyword evidence="1" id="KW-1133">Transmembrane helix</keyword>
<accession>A0A6C0CZY6</accession>
<reference evidence="2" key="1">
    <citation type="journal article" date="2020" name="Nature">
        <title>Giant virus diversity and host interactions through global metagenomics.</title>
        <authorList>
            <person name="Schulz F."/>
            <person name="Roux S."/>
            <person name="Paez-Espino D."/>
            <person name="Jungbluth S."/>
            <person name="Walsh D.A."/>
            <person name="Denef V.J."/>
            <person name="McMahon K.D."/>
            <person name="Konstantinidis K.T."/>
            <person name="Eloe-Fadrosh E.A."/>
            <person name="Kyrpides N.C."/>
            <person name="Woyke T."/>
        </authorList>
    </citation>
    <scope>NUCLEOTIDE SEQUENCE</scope>
    <source>
        <strain evidence="2">GVMAG-M-3300023110-24</strain>
    </source>
</reference>
<evidence type="ECO:0000313" key="2">
    <source>
        <dbReference type="EMBL" id="QHT09219.1"/>
    </source>
</evidence>
<proteinExistence type="predicted"/>
<feature type="transmembrane region" description="Helical" evidence="1">
    <location>
        <begin position="124"/>
        <end position="141"/>
    </location>
</feature>
<protein>
    <submittedName>
        <fullName evidence="2">Uncharacterized protein</fullName>
    </submittedName>
</protein>
<evidence type="ECO:0000256" key="1">
    <source>
        <dbReference type="SAM" id="Phobius"/>
    </source>
</evidence>
<keyword evidence="1" id="KW-0472">Membrane</keyword>
<keyword evidence="1" id="KW-0812">Transmembrane</keyword>
<organism evidence="2">
    <name type="scientific">viral metagenome</name>
    <dbReference type="NCBI Taxonomy" id="1070528"/>
    <lineage>
        <taxon>unclassified sequences</taxon>
        <taxon>metagenomes</taxon>
        <taxon>organismal metagenomes</taxon>
    </lineage>
</organism>
<dbReference type="AlphaFoldDB" id="A0A6C0CZY6"/>
<sequence length="143" mass="17217">MLSKLKSSKRGYKQKVGGQVDCNNLYVEDKIIWDKMVPKDELNEIACKIFTTNNTNDIDEEKLKDMVLEWYDDEQFKKSIIKYVLYVLGWYILYIIVFLFFKFLYRDNDDDDDKEIFKGSWVDFKIYSVIWTIIGFFLIVLQL</sequence>
<feature type="transmembrane region" description="Helical" evidence="1">
    <location>
        <begin position="83"/>
        <end position="104"/>
    </location>
</feature>
<dbReference type="EMBL" id="MN739508">
    <property type="protein sequence ID" value="QHT09219.1"/>
    <property type="molecule type" value="Genomic_DNA"/>
</dbReference>
<name>A0A6C0CZY6_9ZZZZ</name>